<sequence length="63" mass="7185">MVKKNHIEDTSDNLTLIRRFSNEFPEPSPVQALRRSSSFRASILLLSERVLFSEKGAVVEPLK</sequence>
<gene>
    <name evidence="1" type="ORF">ACFQE1_01270</name>
</gene>
<comment type="caution">
    <text evidence="1">The sequence shown here is derived from an EMBL/GenBank/DDBJ whole genome shotgun (WGS) entry which is preliminary data.</text>
</comment>
<accession>A0ABD5RV64</accession>
<dbReference type="EMBL" id="JBHSWU010000003">
    <property type="protein sequence ID" value="MFC6723041.1"/>
    <property type="molecule type" value="Genomic_DNA"/>
</dbReference>
<dbReference type="Proteomes" id="UP001596328">
    <property type="component" value="Unassembled WGS sequence"/>
</dbReference>
<keyword evidence="2" id="KW-1185">Reference proteome</keyword>
<dbReference type="AlphaFoldDB" id="A0ABD5RV64"/>
<name>A0ABD5RV64_9EURY</name>
<evidence type="ECO:0000313" key="2">
    <source>
        <dbReference type="Proteomes" id="UP001596328"/>
    </source>
</evidence>
<organism evidence="1 2">
    <name type="scientific">Halobium palmae</name>
    <dbReference type="NCBI Taxonomy" id="1776492"/>
    <lineage>
        <taxon>Archaea</taxon>
        <taxon>Methanobacteriati</taxon>
        <taxon>Methanobacteriota</taxon>
        <taxon>Stenosarchaea group</taxon>
        <taxon>Halobacteria</taxon>
        <taxon>Halobacteriales</taxon>
        <taxon>Haloferacaceae</taxon>
        <taxon>Halobium</taxon>
    </lineage>
</organism>
<proteinExistence type="predicted"/>
<evidence type="ECO:0000313" key="1">
    <source>
        <dbReference type="EMBL" id="MFC6723041.1"/>
    </source>
</evidence>
<reference evidence="1 2" key="1">
    <citation type="journal article" date="2019" name="Int. J. Syst. Evol. Microbiol.">
        <title>The Global Catalogue of Microorganisms (GCM) 10K type strain sequencing project: providing services to taxonomists for standard genome sequencing and annotation.</title>
        <authorList>
            <consortium name="The Broad Institute Genomics Platform"/>
            <consortium name="The Broad Institute Genome Sequencing Center for Infectious Disease"/>
            <person name="Wu L."/>
            <person name="Ma J."/>
        </authorList>
    </citation>
    <scope>NUCLEOTIDE SEQUENCE [LARGE SCALE GENOMIC DNA]</scope>
    <source>
        <strain evidence="1 2">NBRC 111368</strain>
    </source>
</reference>
<protein>
    <submittedName>
        <fullName evidence="1">Uncharacterized protein</fullName>
    </submittedName>
</protein>